<dbReference type="AlphaFoldDB" id="A0A510UFY8"/>
<dbReference type="EMBL" id="BJTZ01000007">
    <property type="protein sequence ID" value="GEK13544.1"/>
    <property type="molecule type" value="Genomic_DNA"/>
</dbReference>
<organism evidence="1 2">
    <name type="scientific">Aliivibrio fischeri</name>
    <name type="common">Vibrio fischeri</name>
    <dbReference type="NCBI Taxonomy" id="668"/>
    <lineage>
        <taxon>Bacteria</taxon>
        <taxon>Pseudomonadati</taxon>
        <taxon>Pseudomonadota</taxon>
        <taxon>Gammaproteobacteria</taxon>
        <taxon>Vibrionales</taxon>
        <taxon>Vibrionaceae</taxon>
        <taxon>Aliivibrio</taxon>
    </lineage>
</organism>
<sequence length="161" mass="18186">MNSETFNKNKLSWLEEQVNVDFPTPESLKGRDIYLSQNACVPTKLEFVNSNIPDGVFVLPVTEHRLTIRWAMIVAKQWDKEYDDVLEFLTQIELSEEYQLFVALNGMMPIAACLSQVVDGELFISDIVITDNTLDVDGFLGSVMEQQSSLHGTTFTTCIKA</sequence>
<evidence type="ECO:0000313" key="1">
    <source>
        <dbReference type="EMBL" id="GEK13544.1"/>
    </source>
</evidence>
<dbReference type="Proteomes" id="UP000321787">
    <property type="component" value="Unassembled WGS sequence"/>
</dbReference>
<name>A0A510UFY8_ALIFS</name>
<comment type="caution">
    <text evidence="1">The sequence shown here is derived from an EMBL/GenBank/DDBJ whole genome shotgun (WGS) entry which is preliminary data.</text>
</comment>
<dbReference type="RefSeq" id="WP_146863479.1">
    <property type="nucleotide sequence ID" value="NZ_BJTZ01000007.1"/>
</dbReference>
<protein>
    <submittedName>
        <fullName evidence="1">Uncharacterized protein</fullName>
    </submittedName>
</protein>
<reference evidence="1 2" key="1">
    <citation type="submission" date="2019-07" db="EMBL/GenBank/DDBJ databases">
        <title>Whole genome shotgun sequence of Aliivibrio fischeri NBRC 101058.</title>
        <authorList>
            <person name="Hosoyama A."/>
            <person name="Uohara A."/>
            <person name="Ohji S."/>
            <person name="Ichikawa N."/>
        </authorList>
    </citation>
    <scope>NUCLEOTIDE SEQUENCE [LARGE SCALE GENOMIC DNA]</scope>
    <source>
        <strain evidence="1 2">NBRC 101058</strain>
    </source>
</reference>
<accession>A0A510UFY8</accession>
<proteinExistence type="predicted"/>
<gene>
    <name evidence="1" type="ORF">AFI02nite_15800</name>
</gene>
<evidence type="ECO:0000313" key="2">
    <source>
        <dbReference type="Proteomes" id="UP000321787"/>
    </source>
</evidence>